<dbReference type="EMBL" id="WHWB01031955">
    <property type="protein sequence ID" value="KAJ7427424.1"/>
    <property type="molecule type" value="Genomic_DNA"/>
</dbReference>
<dbReference type="Pfam" id="PF16680">
    <property type="entry name" value="Ig_4"/>
    <property type="match status" value="1"/>
</dbReference>
<sequence length="207" mass="22807">MWRGRALGVWALLASLAMPSWGNQENKIIVKEASGKVFLQCGTAKQGPVSWMKDGIDVGDAPQLELSGVYDDPRGLYTCEIGGKRRKLQVHYRMCQNCIEVDAATISGIVMADVVATVLLAMAVYCVTGHDRGRLSRASDRQNLIANDQLYQSWAANEDKAVNMRSRQGQRPDTLKDPLAALRGTGQKWRHSGQKLSGKGKPEHELE</sequence>
<dbReference type="Proteomes" id="UP001145742">
    <property type="component" value="Unassembled WGS sequence"/>
</dbReference>
<evidence type="ECO:0000256" key="1">
    <source>
        <dbReference type="ARBA" id="ARBA00023319"/>
    </source>
</evidence>
<evidence type="ECO:0000256" key="4">
    <source>
        <dbReference type="SAM" id="SignalP"/>
    </source>
</evidence>
<keyword evidence="7" id="KW-1185">Reference proteome</keyword>
<dbReference type="Gene3D" id="1.10.287.770">
    <property type="entry name" value="YojJ-like"/>
    <property type="match status" value="1"/>
</dbReference>
<feature type="signal peptide" evidence="4">
    <location>
        <begin position="1"/>
        <end position="22"/>
    </location>
</feature>
<keyword evidence="4" id="KW-0732">Signal</keyword>
<dbReference type="InterPro" id="IPR036179">
    <property type="entry name" value="Ig-like_dom_sf"/>
</dbReference>
<dbReference type="PANTHER" id="PTHR10570">
    <property type="entry name" value="T-CELL SURFACE GLYCOPROTEIN CD3 GAMMA CHAIN / DELTA CHAIN"/>
    <property type="match status" value="1"/>
</dbReference>
<keyword evidence="3" id="KW-1133">Transmembrane helix</keyword>
<gene>
    <name evidence="6" type="primary">CD3D</name>
    <name evidence="6" type="ORF">WISP_07302</name>
</gene>
<reference evidence="6" key="1">
    <citation type="submission" date="2019-10" db="EMBL/GenBank/DDBJ databases">
        <authorList>
            <person name="Soares A.E.R."/>
            <person name="Aleixo A."/>
            <person name="Schneider P."/>
            <person name="Miyaki C.Y."/>
            <person name="Schneider M.P."/>
            <person name="Mello C."/>
            <person name="Vasconcelos A.T.R."/>
        </authorList>
    </citation>
    <scope>NUCLEOTIDE SEQUENCE</scope>
    <source>
        <tissue evidence="6">Muscle</tissue>
    </source>
</reference>
<dbReference type="Gene3D" id="2.60.40.10">
    <property type="entry name" value="Immunoglobulins"/>
    <property type="match status" value="1"/>
</dbReference>
<feature type="chain" id="PRO_5045947004" evidence="4">
    <location>
        <begin position="23"/>
        <end position="207"/>
    </location>
</feature>
<evidence type="ECO:0000313" key="7">
    <source>
        <dbReference type="Proteomes" id="UP001145742"/>
    </source>
</evidence>
<keyword evidence="1" id="KW-0393">Immunoglobulin domain</keyword>
<evidence type="ECO:0000256" key="3">
    <source>
        <dbReference type="SAM" id="Phobius"/>
    </source>
</evidence>
<evidence type="ECO:0000259" key="5">
    <source>
        <dbReference type="Pfam" id="PF16680"/>
    </source>
</evidence>
<feature type="region of interest" description="Disordered" evidence="2">
    <location>
        <begin position="162"/>
        <end position="207"/>
    </location>
</feature>
<dbReference type="InterPro" id="IPR032052">
    <property type="entry name" value="Ig_4"/>
</dbReference>
<accession>A0ABQ9DWX5</accession>
<evidence type="ECO:0000313" key="6">
    <source>
        <dbReference type="EMBL" id="KAJ7427424.1"/>
    </source>
</evidence>
<dbReference type="InterPro" id="IPR015484">
    <property type="entry name" value="CD3_esu/gsu/dsu"/>
</dbReference>
<protein>
    <submittedName>
        <fullName evidence="6">T-cell surface glycoprotein CD3 delta chain</fullName>
    </submittedName>
</protein>
<feature type="domain" description="CD3 gamma/delta subunit Ig-like" evidence="5">
    <location>
        <begin position="35"/>
        <end position="101"/>
    </location>
</feature>
<dbReference type="PANTHER" id="PTHR10570:SF8">
    <property type="entry name" value="T-CELL SURFACE GLYCOPROTEIN CD3 GAMMA CHAIN"/>
    <property type="match status" value="1"/>
</dbReference>
<organism evidence="6 7">
    <name type="scientific">Willisornis vidua</name>
    <name type="common">Xingu scale-backed antbird</name>
    <dbReference type="NCBI Taxonomy" id="1566151"/>
    <lineage>
        <taxon>Eukaryota</taxon>
        <taxon>Metazoa</taxon>
        <taxon>Chordata</taxon>
        <taxon>Craniata</taxon>
        <taxon>Vertebrata</taxon>
        <taxon>Euteleostomi</taxon>
        <taxon>Archelosauria</taxon>
        <taxon>Archosauria</taxon>
        <taxon>Dinosauria</taxon>
        <taxon>Saurischia</taxon>
        <taxon>Theropoda</taxon>
        <taxon>Coelurosauria</taxon>
        <taxon>Aves</taxon>
        <taxon>Neognathae</taxon>
        <taxon>Neoaves</taxon>
        <taxon>Telluraves</taxon>
        <taxon>Australaves</taxon>
        <taxon>Passeriformes</taxon>
        <taxon>Thamnophilidae</taxon>
        <taxon>Willisornis</taxon>
    </lineage>
</organism>
<comment type="caution">
    <text evidence="6">The sequence shown here is derived from an EMBL/GenBank/DDBJ whole genome shotgun (WGS) entry which is preliminary data.</text>
</comment>
<evidence type="ECO:0000256" key="2">
    <source>
        <dbReference type="SAM" id="MobiDB-lite"/>
    </source>
</evidence>
<name>A0ABQ9DWX5_9PASS</name>
<keyword evidence="3" id="KW-0472">Membrane</keyword>
<dbReference type="SUPFAM" id="SSF48726">
    <property type="entry name" value="Immunoglobulin"/>
    <property type="match status" value="1"/>
</dbReference>
<dbReference type="InterPro" id="IPR013783">
    <property type="entry name" value="Ig-like_fold"/>
</dbReference>
<feature type="transmembrane region" description="Helical" evidence="3">
    <location>
        <begin position="103"/>
        <end position="127"/>
    </location>
</feature>
<proteinExistence type="predicted"/>
<keyword evidence="3" id="KW-0812">Transmembrane</keyword>